<accession>A0A7U2FH95</accession>
<proteinExistence type="predicted"/>
<dbReference type="PANTHER" id="PTHR48070:SF4">
    <property type="entry name" value="ESTERASE ALNB"/>
    <property type="match status" value="1"/>
</dbReference>
<reference evidence="4" key="1">
    <citation type="journal article" date="2021" name="BMC Genomics">
        <title>Chromosome-level genome assembly and manually-curated proteome of model necrotroph Parastagonospora nodorum Sn15 reveals a genome-wide trove of candidate effector homologs, and redundancy of virulence-related functions within an accessory chromosome.</title>
        <authorList>
            <person name="Bertazzoni S."/>
            <person name="Jones D.A.B."/>
            <person name="Phan H.T."/>
            <person name="Tan K.-C."/>
            <person name="Hane J.K."/>
        </authorList>
    </citation>
    <scope>NUCLEOTIDE SEQUENCE [LARGE SCALE GENOMIC DNA]</scope>
    <source>
        <strain evidence="4">SN15 / ATCC MYA-4574 / FGSC 10173)</strain>
    </source>
</reference>
<protein>
    <recommendedName>
        <fullName evidence="2">Serine hydrolase domain-containing protein</fullName>
    </recommendedName>
</protein>
<sequence>MRILCLHGAGSSGAIFEAQIANLQHQLDPSIELVFTDGPFECERGPGAHFIQTLPCVIDILPTGVPEYHPGPFFTFTQNYAPFHMARAVEYVEDLIAEEGPFEGIVGFSQGAALTLSYLYHQQKIGNAPGVRFACLFSTTVPMSSDCTMGDEIISNLRALEYNIADRSICSSEDLTMGEREFVTVLQQTVVDATFENSHFPQFDMDILRCGERDAVPCVMLPSFLAQKIQIPTVHVWGRNDSQTMIKMAEVARSLCDDSRVKTVLHTGLHDVPKRGPEIKAVLRTIDWVMAQA</sequence>
<evidence type="ECO:0000313" key="4">
    <source>
        <dbReference type="Proteomes" id="UP000663193"/>
    </source>
</evidence>
<organism evidence="3 4">
    <name type="scientific">Phaeosphaeria nodorum (strain SN15 / ATCC MYA-4574 / FGSC 10173)</name>
    <name type="common">Glume blotch fungus</name>
    <name type="synonym">Parastagonospora nodorum</name>
    <dbReference type="NCBI Taxonomy" id="321614"/>
    <lineage>
        <taxon>Eukaryota</taxon>
        <taxon>Fungi</taxon>
        <taxon>Dikarya</taxon>
        <taxon>Ascomycota</taxon>
        <taxon>Pezizomycotina</taxon>
        <taxon>Dothideomycetes</taxon>
        <taxon>Pleosporomycetidae</taxon>
        <taxon>Pleosporales</taxon>
        <taxon>Pleosporineae</taxon>
        <taxon>Phaeosphaeriaceae</taxon>
        <taxon>Parastagonospora</taxon>
    </lineage>
</organism>
<dbReference type="EMBL" id="CP069038">
    <property type="protein sequence ID" value="QRD04164.1"/>
    <property type="molecule type" value="Genomic_DNA"/>
</dbReference>
<dbReference type="Gene3D" id="3.40.50.1820">
    <property type="entry name" value="alpha/beta hydrolase"/>
    <property type="match status" value="1"/>
</dbReference>
<dbReference type="SUPFAM" id="SSF53474">
    <property type="entry name" value="alpha/beta-Hydrolases"/>
    <property type="match status" value="1"/>
</dbReference>
<dbReference type="InterPro" id="IPR005645">
    <property type="entry name" value="FSH-like_dom"/>
</dbReference>
<feature type="domain" description="Serine hydrolase" evidence="2">
    <location>
        <begin position="1"/>
        <end position="280"/>
    </location>
</feature>
<evidence type="ECO:0000313" key="3">
    <source>
        <dbReference type="EMBL" id="QRD04164.1"/>
    </source>
</evidence>
<keyword evidence="4" id="KW-1185">Reference proteome</keyword>
<dbReference type="OrthoDB" id="2094269at2759"/>
<dbReference type="Proteomes" id="UP000663193">
    <property type="component" value="Chromosome 16"/>
</dbReference>
<keyword evidence="1" id="KW-0378">Hydrolase</keyword>
<dbReference type="PANTHER" id="PTHR48070">
    <property type="entry name" value="ESTERASE OVCA2"/>
    <property type="match status" value="1"/>
</dbReference>
<dbReference type="VEuPathDB" id="FungiDB:JI435_128980"/>
<dbReference type="InterPro" id="IPR050593">
    <property type="entry name" value="LovG"/>
</dbReference>
<dbReference type="OMA" id="GPFYSHT"/>
<dbReference type="Pfam" id="PF03959">
    <property type="entry name" value="FSH1"/>
    <property type="match status" value="1"/>
</dbReference>
<evidence type="ECO:0000259" key="2">
    <source>
        <dbReference type="Pfam" id="PF03959"/>
    </source>
</evidence>
<dbReference type="AlphaFoldDB" id="A0A7U2FH95"/>
<name>A0A7U2FH95_PHANO</name>
<gene>
    <name evidence="3" type="ORF">JI435_128980</name>
</gene>
<evidence type="ECO:0000256" key="1">
    <source>
        <dbReference type="ARBA" id="ARBA00022801"/>
    </source>
</evidence>
<dbReference type="InterPro" id="IPR029058">
    <property type="entry name" value="AB_hydrolase_fold"/>
</dbReference>
<dbReference type="GO" id="GO:0016787">
    <property type="term" value="F:hydrolase activity"/>
    <property type="evidence" value="ECO:0007669"/>
    <property type="project" value="UniProtKB-KW"/>
</dbReference>